<dbReference type="KEGG" id="mass:CR152_26565"/>
<reference evidence="1" key="1">
    <citation type="submission" date="2017-10" db="EMBL/GenBank/DDBJ databases">
        <title>Massilia psychrophilum sp. nov., a novel purple-pigmented bacterium isolated from Tianshan glacier, Xinjiang Municipality, China.</title>
        <authorList>
            <person name="Wang H."/>
        </authorList>
    </citation>
    <scope>NUCLEOTIDE SEQUENCE [LARGE SCALE GENOMIC DNA]</scope>
    <source>
        <strain evidence="1">B2</strain>
    </source>
</reference>
<gene>
    <name evidence="1" type="ORF">CR152_26565</name>
</gene>
<protein>
    <submittedName>
        <fullName evidence="1">Uncharacterized protein</fullName>
    </submittedName>
</protein>
<dbReference type="AlphaFoldDB" id="A0A2D2DRR4"/>
<keyword evidence="2" id="KW-1185">Reference proteome</keyword>
<proteinExistence type="predicted"/>
<dbReference type="Proteomes" id="UP000229897">
    <property type="component" value="Chromosome"/>
</dbReference>
<name>A0A2D2DRR4_9BURK</name>
<sequence length="95" mass="10482">MDRKTLLAINRRAAEMLREMDRRGDVFTSPGKAPPGPCDSEAVAADADLWPSPTTQFSLEEIREAFRIANKRLNSIYASETIKARALPDDSDGST</sequence>
<accession>A0A2D2DRR4</accession>
<organism evidence="1 2">
    <name type="scientific">Massilia violaceinigra</name>
    <dbReference type="NCBI Taxonomy" id="2045208"/>
    <lineage>
        <taxon>Bacteria</taxon>
        <taxon>Pseudomonadati</taxon>
        <taxon>Pseudomonadota</taxon>
        <taxon>Betaproteobacteria</taxon>
        <taxon>Burkholderiales</taxon>
        <taxon>Oxalobacteraceae</taxon>
        <taxon>Telluria group</taxon>
        <taxon>Massilia</taxon>
    </lineage>
</organism>
<evidence type="ECO:0000313" key="2">
    <source>
        <dbReference type="Proteomes" id="UP000229897"/>
    </source>
</evidence>
<evidence type="ECO:0000313" key="1">
    <source>
        <dbReference type="EMBL" id="ATQ77670.1"/>
    </source>
</evidence>
<dbReference type="EMBL" id="CP024608">
    <property type="protein sequence ID" value="ATQ77670.1"/>
    <property type="molecule type" value="Genomic_DNA"/>
</dbReference>